<keyword evidence="2" id="KW-1185">Reference proteome</keyword>
<dbReference type="RefSeq" id="XP_003743766.1">
    <property type="nucleotide sequence ID" value="XM_003743718.1"/>
</dbReference>
<dbReference type="Proteomes" id="UP000694867">
    <property type="component" value="Unplaced"/>
</dbReference>
<feature type="signal peptide" evidence="1">
    <location>
        <begin position="1"/>
        <end position="18"/>
    </location>
</feature>
<feature type="chain" id="PRO_5042595638" evidence="1">
    <location>
        <begin position="19"/>
        <end position="192"/>
    </location>
</feature>
<dbReference type="AlphaFoldDB" id="A0AAJ6QTU3"/>
<evidence type="ECO:0000313" key="2">
    <source>
        <dbReference type="Proteomes" id="UP000694867"/>
    </source>
</evidence>
<dbReference type="KEGG" id="goe:100908929"/>
<evidence type="ECO:0000256" key="1">
    <source>
        <dbReference type="SAM" id="SignalP"/>
    </source>
</evidence>
<proteinExistence type="predicted"/>
<name>A0AAJ6QTU3_9ACAR</name>
<dbReference type="GeneID" id="100908929"/>
<gene>
    <name evidence="3" type="primary">LOC100908929</name>
</gene>
<protein>
    <submittedName>
        <fullName evidence="3">Uncharacterized protein LOC100908929</fullName>
    </submittedName>
</protein>
<keyword evidence="1" id="KW-0732">Signal</keyword>
<reference evidence="3" key="1">
    <citation type="submission" date="2025-08" db="UniProtKB">
        <authorList>
            <consortium name="RefSeq"/>
        </authorList>
    </citation>
    <scope>IDENTIFICATION</scope>
</reference>
<evidence type="ECO:0000313" key="3">
    <source>
        <dbReference type="RefSeq" id="XP_003743766.1"/>
    </source>
</evidence>
<sequence length="192" mass="21280">MIFMVAFAVSLIPQSTQISPAKPPDYYWQHVEPNEPVPSNAITGGIILEADSNDPGLNVFVARKKIKGLNRVGKLYDPVKTGKWLSFFLIDGAEQALANESLEVLVSSVPDLMRWMPTSGGVIPRKAVYFSNDAGTRRYICRGIMKGTPEKALVVVPGEATIDLGWCQTFWYTRGIHMEYQVLVKLEGDDTC</sequence>
<accession>A0AAJ6QTU3</accession>
<organism evidence="2 3">
    <name type="scientific">Galendromus occidentalis</name>
    <name type="common">western predatory mite</name>
    <dbReference type="NCBI Taxonomy" id="34638"/>
    <lineage>
        <taxon>Eukaryota</taxon>
        <taxon>Metazoa</taxon>
        <taxon>Ecdysozoa</taxon>
        <taxon>Arthropoda</taxon>
        <taxon>Chelicerata</taxon>
        <taxon>Arachnida</taxon>
        <taxon>Acari</taxon>
        <taxon>Parasitiformes</taxon>
        <taxon>Mesostigmata</taxon>
        <taxon>Gamasina</taxon>
        <taxon>Phytoseioidea</taxon>
        <taxon>Phytoseiidae</taxon>
        <taxon>Typhlodrominae</taxon>
        <taxon>Galendromus</taxon>
    </lineage>
</organism>